<dbReference type="Proteomes" id="UP000182762">
    <property type="component" value="Unassembled WGS sequence"/>
</dbReference>
<name>A0A1I5ZXB2_9BACI</name>
<dbReference type="EMBL" id="FOXX01000005">
    <property type="protein sequence ID" value="SFQ61131.1"/>
    <property type="molecule type" value="Genomic_DNA"/>
</dbReference>
<dbReference type="RefSeq" id="WP_019394881.1">
    <property type="nucleotide sequence ID" value="NZ_FOXX01000005.1"/>
</dbReference>
<evidence type="ECO:0008006" key="3">
    <source>
        <dbReference type="Google" id="ProtNLM"/>
    </source>
</evidence>
<evidence type="ECO:0000313" key="1">
    <source>
        <dbReference type="EMBL" id="SFQ61131.1"/>
    </source>
</evidence>
<dbReference type="GeneID" id="93704569"/>
<gene>
    <name evidence="1" type="ORF">SAMN02745910_02316</name>
</gene>
<proteinExistence type="predicted"/>
<keyword evidence="2" id="KW-1185">Reference proteome</keyword>
<accession>A0A1I5ZXB2</accession>
<protein>
    <recommendedName>
        <fullName evidence="3">Phage protein</fullName>
    </recommendedName>
</protein>
<organism evidence="1 2">
    <name type="scientific">Priestia endophytica DSM 13796</name>
    <dbReference type="NCBI Taxonomy" id="1121089"/>
    <lineage>
        <taxon>Bacteria</taxon>
        <taxon>Bacillati</taxon>
        <taxon>Bacillota</taxon>
        <taxon>Bacilli</taxon>
        <taxon>Bacillales</taxon>
        <taxon>Bacillaceae</taxon>
        <taxon>Priestia</taxon>
    </lineage>
</organism>
<evidence type="ECO:0000313" key="2">
    <source>
        <dbReference type="Proteomes" id="UP000182762"/>
    </source>
</evidence>
<comment type="caution">
    <text evidence="1">The sequence shown here is derived from an EMBL/GenBank/DDBJ whole genome shotgun (WGS) entry which is preliminary data.</text>
</comment>
<sequence>MWVITVYADQDVKMYEFDDEHEAKEALGKLENCSCKILSQVIYYNDEFIVEKAAV</sequence>
<reference evidence="1 2" key="1">
    <citation type="submission" date="2016-10" db="EMBL/GenBank/DDBJ databases">
        <authorList>
            <person name="Varghese N."/>
            <person name="Submissions S."/>
        </authorList>
    </citation>
    <scope>NUCLEOTIDE SEQUENCE [LARGE SCALE GENOMIC DNA]</scope>
    <source>
        <strain evidence="1 2">DSM 13796</strain>
    </source>
</reference>